<dbReference type="EMBL" id="KN835352">
    <property type="protein sequence ID" value="KIK39236.1"/>
    <property type="molecule type" value="Genomic_DNA"/>
</dbReference>
<reference evidence="8" key="2">
    <citation type="submission" date="2015-01" db="EMBL/GenBank/DDBJ databases">
        <title>Evolutionary Origins and Diversification of the Mycorrhizal Mutualists.</title>
        <authorList>
            <consortium name="DOE Joint Genome Institute"/>
            <consortium name="Mycorrhizal Genomics Consortium"/>
            <person name="Kohler A."/>
            <person name="Kuo A."/>
            <person name="Nagy L.G."/>
            <person name="Floudas D."/>
            <person name="Copeland A."/>
            <person name="Barry K.W."/>
            <person name="Cichocki N."/>
            <person name="Veneault-Fourrey C."/>
            <person name="LaButti K."/>
            <person name="Lindquist E.A."/>
            <person name="Lipzen A."/>
            <person name="Lundell T."/>
            <person name="Morin E."/>
            <person name="Murat C."/>
            <person name="Riley R."/>
            <person name="Ohm R."/>
            <person name="Sun H."/>
            <person name="Tunlid A."/>
            <person name="Henrissat B."/>
            <person name="Grigoriev I.V."/>
            <person name="Hibbett D.S."/>
            <person name="Martin F."/>
        </authorList>
    </citation>
    <scope>NUCLEOTIDE SEQUENCE [LARGE SCALE GENOMIC DNA]</scope>
    <source>
        <strain evidence="8">UH-Slu-Lm8-n1</strain>
    </source>
</reference>
<organism evidence="7 8">
    <name type="scientific">Suillus luteus UH-Slu-Lm8-n1</name>
    <dbReference type="NCBI Taxonomy" id="930992"/>
    <lineage>
        <taxon>Eukaryota</taxon>
        <taxon>Fungi</taxon>
        <taxon>Dikarya</taxon>
        <taxon>Basidiomycota</taxon>
        <taxon>Agaricomycotina</taxon>
        <taxon>Agaricomycetes</taxon>
        <taxon>Agaricomycetidae</taxon>
        <taxon>Boletales</taxon>
        <taxon>Suillineae</taxon>
        <taxon>Suillaceae</taxon>
        <taxon>Suillus</taxon>
    </lineage>
</organism>
<accession>A0A0D0ABT2</accession>
<feature type="compositionally biased region" description="Low complexity" evidence="5">
    <location>
        <begin position="103"/>
        <end position="138"/>
    </location>
</feature>
<dbReference type="AlphaFoldDB" id="A0A0D0ABT2"/>
<keyword evidence="3 6" id="KW-1133">Transmembrane helix</keyword>
<dbReference type="STRING" id="930992.A0A0D0ABT2"/>
<evidence type="ECO:0000256" key="6">
    <source>
        <dbReference type="SAM" id="Phobius"/>
    </source>
</evidence>
<dbReference type="InParanoid" id="A0A0D0ABT2"/>
<sequence>MSLLRTLNARPSMVALVAAAASQSAFTQIVANITCLSSFGWSWPEPVLSYCLPREPLLWWKYPTTIPTGTAVPNWAYLDVVSGNIFNATAAQLDGDLPEPNATSPLTLTSTASLSPSVPVSTTSTGSSPTTSKSSNVGATAGGVVGGIVVVGAIAGLAAWLFIRRRRSRRAPPAAFGDQPQIAQPARFYDPADPSTFPPPLSSTMQTTTSSINYQHSANSQGFLQQLRPGQYNGVPEI</sequence>
<keyword evidence="2 6" id="KW-0812">Transmembrane</keyword>
<evidence type="ECO:0008006" key="9">
    <source>
        <dbReference type="Google" id="ProtNLM"/>
    </source>
</evidence>
<dbReference type="GO" id="GO:0071944">
    <property type="term" value="C:cell periphery"/>
    <property type="evidence" value="ECO:0007669"/>
    <property type="project" value="UniProtKB-ARBA"/>
</dbReference>
<comment type="subcellular location">
    <subcellularLocation>
        <location evidence="1">Membrane</location>
        <topology evidence="1">Single-pass membrane protein</topology>
    </subcellularLocation>
</comment>
<evidence type="ECO:0000256" key="2">
    <source>
        <dbReference type="ARBA" id="ARBA00022692"/>
    </source>
</evidence>
<dbReference type="HOGENOM" id="CLU_1166506_0_0_1"/>
<dbReference type="Gene3D" id="1.20.5.510">
    <property type="entry name" value="Single helix bin"/>
    <property type="match status" value="1"/>
</dbReference>
<evidence type="ECO:0000313" key="8">
    <source>
        <dbReference type="Proteomes" id="UP000054485"/>
    </source>
</evidence>
<evidence type="ECO:0000313" key="7">
    <source>
        <dbReference type="EMBL" id="KIK39236.1"/>
    </source>
</evidence>
<dbReference type="OrthoDB" id="3362711at2759"/>
<protein>
    <recommendedName>
        <fullName evidence="9">Mid2 domain-containing protein</fullName>
    </recommendedName>
</protein>
<dbReference type="InterPro" id="IPR051694">
    <property type="entry name" value="Immunoregulatory_rcpt-like"/>
</dbReference>
<keyword evidence="8" id="KW-1185">Reference proteome</keyword>
<dbReference type="PANTHER" id="PTHR15549">
    <property type="entry name" value="PAIRED IMMUNOGLOBULIN-LIKE TYPE 2 RECEPTOR"/>
    <property type="match status" value="1"/>
</dbReference>
<dbReference type="GO" id="GO:0016020">
    <property type="term" value="C:membrane"/>
    <property type="evidence" value="ECO:0007669"/>
    <property type="project" value="UniProtKB-SubCell"/>
</dbReference>
<evidence type="ECO:0000256" key="4">
    <source>
        <dbReference type="ARBA" id="ARBA00023136"/>
    </source>
</evidence>
<dbReference type="Proteomes" id="UP000054485">
    <property type="component" value="Unassembled WGS sequence"/>
</dbReference>
<feature type="transmembrane region" description="Helical" evidence="6">
    <location>
        <begin position="137"/>
        <end position="163"/>
    </location>
</feature>
<evidence type="ECO:0000256" key="5">
    <source>
        <dbReference type="SAM" id="MobiDB-lite"/>
    </source>
</evidence>
<dbReference type="PANTHER" id="PTHR15549:SF26">
    <property type="entry name" value="AXIAL BUDDING PATTERN PROTEIN 2-RELATED"/>
    <property type="match status" value="1"/>
</dbReference>
<keyword evidence="4 6" id="KW-0472">Membrane</keyword>
<reference evidence="7 8" key="1">
    <citation type="submission" date="2014-04" db="EMBL/GenBank/DDBJ databases">
        <authorList>
            <consortium name="DOE Joint Genome Institute"/>
            <person name="Kuo A."/>
            <person name="Ruytinx J."/>
            <person name="Rineau F."/>
            <person name="Colpaert J."/>
            <person name="Kohler A."/>
            <person name="Nagy L.G."/>
            <person name="Floudas D."/>
            <person name="Copeland A."/>
            <person name="Barry K.W."/>
            <person name="Cichocki N."/>
            <person name="Veneault-Fourrey C."/>
            <person name="LaButti K."/>
            <person name="Lindquist E.A."/>
            <person name="Lipzen A."/>
            <person name="Lundell T."/>
            <person name="Morin E."/>
            <person name="Murat C."/>
            <person name="Sun H."/>
            <person name="Tunlid A."/>
            <person name="Henrissat B."/>
            <person name="Grigoriev I.V."/>
            <person name="Hibbett D.S."/>
            <person name="Martin F."/>
            <person name="Nordberg H.P."/>
            <person name="Cantor M.N."/>
            <person name="Hua S.X."/>
        </authorList>
    </citation>
    <scope>NUCLEOTIDE SEQUENCE [LARGE SCALE GENOMIC DNA]</scope>
    <source>
        <strain evidence="7 8">UH-Slu-Lm8-n1</strain>
    </source>
</reference>
<evidence type="ECO:0000256" key="3">
    <source>
        <dbReference type="ARBA" id="ARBA00022989"/>
    </source>
</evidence>
<proteinExistence type="predicted"/>
<evidence type="ECO:0000256" key="1">
    <source>
        <dbReference type="ARBA" id="ARBA00004167"/>
    </source>
</evidence>
<name>A0A0D0ABT2_9AGAM</name>
<gene>
    <name evidence="7" type="ORF">CY34DRAFT_14524</name>
</gene>
<feature type="region of interest" description="Disordered" evidence="5">
    <location>
        <begin position="96"/>
        <end position="138"/>
    </location>
</feature>